<reference evidence="1 2" key="1">
    <citation type="submission" date="2019-05" db="EMBL/GenBank/DDBJ databases">
        <title>Hymenobacter edaphi sp. nov., isolated from abandoned arsenic-contaminated farmland soil.</title>
        <authorList>
            <person name="Nie L."/>
        </authorList>
    </citation>
    <scope>NUCLEOTIDE SEQUENCE [LARGE SCALE GENOMIC DNA]</scope>
    <source>
        <strain evidence="1 2">1-3-3-8</strain>
    </source>
</reference>
<dbReference type="EMBL" id="VAJM01000003">
    <property type="protein sequence ID" value="TLM94120.1"/>
    <property type="molecule type" value="Genomic_DNA"/>
</dbReference>
<comment type="caution">
    <text evidence="1">The sequence shown here is derived from an EMBL/GenBank/DDBJ whole genome shotgun (WGS) entry which is preliminary data.</text>
</comment>
<dbReference type="RefSeq" id="WP_138076868.1">
    <property type="nucleotide sequence ID" value="NZ_VAJM01000003.1"/>
</dbReference>
<dbReference type="Proteomes" id="UP000305517">
    <property type="component" value="Unassembled WGS sequence"/>
</dbReference>
<dbReference type="OrthoDB" id="880716at2"/>
<organism evidence="1 2">
    <name type="scientific">Hymenobacter jeollabukensis</name>
    <dbReference type="NCBI Taxonomy" id="2025313"/>
    <lineage>
        <taxon>Bacteria</taxon>
        <taxon>Pseudomonadati</taxon>
        <taxon>Bacteroidota</taxon>
        <taxon>Cytophagia</taxon>
        <taxon>Cytophagales</taxon>
        <taxon>Hymenobacteraceae</taxon>
        <taxon>Hymenobacter</taxon>
    </lineage>
</organism>
<gene>
    <name evidence="1" type="ORF">FDY95_08860</name>
</gene>
<protein>
    <recommendedName>
        <fullName evidence="3">STAS/SEC14 domain-containing protein</fullName>
    </recommendedName>
</protein>
<dbReference type="AlphaFoldDB" id="A0A5R8WSG9"/>
<evidence type="ECO:0000313" key="1">
    <source>
        <dbReference type="EMBL" id="TLM94120.1"/>
    </source>
</evidence>
<name>A0A5R8WSG9_9BACT</name>
<evidence type="ECO:0000313" key="2">
    <source>
        <dbReference type="Proteomes" id="UP000305517"/>
    </source>
</evidence>
<proteinExistence type="predicted"/>
<sequence length="134" mass="15245">MRLYFENRAGRISDDPAGFARLTYSAGQRSEDELRALLGHVTRLLARRADGRLLVDQRLMQPFSASEQRHMTQQWMPAAVAEGGYRYGAVLQAHDVFARLATATVTTQGRELNLTYRYFDDEPAAVQWLLTRPT</sequence>
<keyword evidence="2" id="KW-1185">Reference proteome</keyword>
<evidence type="ECO:0008006" key="3">
    <source>
        <dbReference type="Google" id="ProtNLM"/>
    </source>
</evidence>
<accession>A0A5R8WSG9</accession>